<dbReference type="GO" id="GO:0003677">
    <property type="term" value="F:DNA binding"/>
    <property type="evidence" value="ECO:0007669"/>
    <property type="project" value="UniProtKB-KW"/>
</dbReference>
<dbReference type="InterPro" id="IPR012318">
    <property type="entry name" value="HTH_CRP"/>
</dbReference>
<dbReference type="Pfam" id="PF13545">
    <property type="entry name" value="HTH_Crp_2"/>
    <property type="match status" value="1"/>
</dbReference>
<dbReference type="SMART" id="SM00100">
    <property type="entry name" value="cNMP"/>
    <property type="match status" value="1"/>
</dbReference>
<dbReference type="AlphaFoldDB" id="A0A2T1HNN6"/>
<dbReference type="InterPro" id="IPR018490">
    <property type="entry name" value="cNMP-bd_dom_sf"/>
</dbReference>
<keyword evidence="1" id="KW-0805">Transcription regulation</keyword>
<keyword evidence="3" id="KW-0804">Transcription</keyword>
<reference evidence="7" key="1">
    <citation type="submission" date="2018-03" db="EMBL/GenBank/DDBJ databases">
        <authorList>
            <person name="Sun L."/>
            <person name="Liu H."/>
            <person name="Chen W."/>
            <person name="Huang K."/>
            <person name="Liu W."/>
            <person name="Gao X."/>
        </authorList>
    </citation>
    <scope>NUCLEOTIDE SEQUENCE [LARGE SCALE GENOMIC DNA]</scope>
    <source>
        <strain evidence="7">SH9</strain>
    </source>
</reference>
<dbReference type="InterPro" id="IPR014710">
    <property type="entry name" value="RmlC-like_jellyroll"/>
</dbReference>
<keyword evidence="2" id="KW-0238">DNA-binding</keyword>
<dbReference type="PROSITE" id="PS51063">
    <property type="entry name" value="HTH_CRP_2"/>
    <property type="match status" value="1"/>
</dbReference>
<comment type="caution">
    <text evidence="6">The sequence shown here is derived from an EMBL/GenBank/DDBJ whole genome shotgun (WGS) entry which is preliminary data.</text>
</comment>
<accession>A0A2T1HNN6</accession>
<dbReference type="EMBL" id="PVZS01000028">
    <property type="protein sequence ID" value="PSC03265.1"/>
    <property type="molecule type" value="Genomic_DNA"/>
</dbReference>
<name>A0A2T1HNN6_9HYPH</name>
<dbReference type="CDD" id="cd00038">
    <property type="entry name" value="CAP_ED"/>
    <property type="match status" value="1"/>
</dbReference>
<dbReference type="GO" id="GO:0006355">
    <property type="term" value="P:regulation of DNA-templated transcription"/>
    <property type="evidence" value="ECO:0007669"/>
    <property type="project" value="InterPro"/>
</dbReference>
<feature type="domain" description="Cyclic nucleotide-binding" evidence="4">
    <location>
        <begin position="29"/>
        <end position="106"/>
    </location>
</feature>
<dbReference type="RefSeq" id="WP_106339084.1">
    <property type="nucleotide sequence ID" value="NZ_PVZS01000028.1"/>
</dbReference>
<dbReference type="Proteomes" id="UP000239772">
    <property type="component" value="Unassembled WGS sequence"/>
</dbReference>
<evidence type="ECO:0008006" key="8">
    <source>
        <dbReference type="Google" id="ProtNLM"/>
    </source>
</evidence>
<organism evidence="6 7">
    <name type="scientific">Alsobacter soli</name>
    <dbReference type="NCBI Taxonomy" id="2109933"/>
    <lineage>
        <taxon>Bacteria</taxon>
        <taxon>Pseudomonadati</taxon>
        <taxon>Pseudomonadota</taxon>
        <taxon>Alphaproteobacteria</taxon>
        <taxon>Hyphomicrobiales</taxon>
        <taxon>Alsobacteraceae</taxon>
        <taxon>Alsobacter</taxon>
    </lineage>
</organism>
<dbReference type="SUPFAM" id="SSF51206">
    <property type="entry name" value="cAMP-binding domain-like"/>
    <property type="match status" value="1"/>
</dbReference>
<evidence type="ECO:0000259" key="5">
    <source>
        <dbReference type="PROSITE" id="PS51063"/>
    </source>
</evidence>
<feature type="domain" description="HTH crp-type" evidence="5">
    <location>
        <begin position="141"/>
        <end position="209"/>
    </location>
</feature>
<dbReference type="InterPro" id="IPR036390">
    <property type="entry name" value="WH_DNA-bd_sf"/>
</dbReference>
<dbReference type="Gene3D" id="2.60.120.10">
    <property type="entry name" value="Jelly Rolls"/>
    <property type="match status" value="1"/>
</dbReference>
<evidence type="ECO:0000259" key="4">
    <source>
        <dbReference type="PROSITE" id="PS50042"/>
    </source>
</evidence>
<evidence type="ECO:0000256" key="3">
    <source>
        <dbReference type="ARBA" id="ARBA00023163"/>
    </source>
</evidence>
<dbReference type="PROSITE" id="PS50042">
    <property type="entry name" value="CNMP_BINDING_3"/>
    <property type="match status" value="1"/>
</dbReference>
<proteinExistence type="predicted"/>
<keyword evidence="7" id="KW-1185">Reference proteome</keyword>
<protein>
    <recommendedName>
        <fullName evidence="8">Crp/Fnr family transcriptional regulator</fullName>
    </recommendedName>
</protein>
<evidence type="ECO:0000256" key="2">
    <source>
        <dbReference type="ARBA" id="ARBA00023125"/>
    </source>
</evidence>
<dbReference type="InterPro" id="IPR036388">
    <property type="entry name" value="WH-like_DNA-bd_sf"/>
</dbReference>
<dbReference type="Gene3D" id="1.10.10.10">
    <property type="entry name" value="Winged helix-like DNA-binding domain superfamily/Winged helix DNA-binding domain"/>
    <property type="match status" value="1"/>
</dbReference>
<gene>
    <name evidence="6" type="ORF">SLNSH_19600</name>
</gene>
<sequence>MSPSDDLLTLFPASNRETRIRLAGIVQSYPAGVSLFEQGQPCRMIFGVLSGRVARIARREARSSLMDLVGPGAVLGAEAALAATPYGFTGRAVTGVTVLAMGAAPFLDQFAEDFGFAKDVARHLAQDRAAVFGAWADAKLKTASERLAAWLLAELGHAGEGALAKLPLPKIEIASLMGTTPVYITKAFNDLAAYGVETKGKYVILHDLRRLAAFAAGP</sequence>
<evidence type="ECO:0000313" key="7">
    <source>
        <dbReference type="Proteomes" id="UP000239772"/>
    </source>
</evidence>
<dbReference type="Pfam" id="PF00027">
    <property type="entry name" value="cNMP_binding"/>
    <property type="match status" value="1"/>
</dbReference>
<evidence type="ECO:0000256" key="1">
    <source>
        <dbReference type="ARBA" id="ARBA00023015"/>
    </source>
</evidence>
<evidence type="ECO:0000313" key="6">
    <source>
        <dbReference type="EMBL" id="PSC03265.1"/>
    </source>
</evidence>
<dbReference type="InterPro" id="IPR000595">
    <property type="entry name" value="cNMP-bd_dom"/>
</dbReference>
<dbReference type="SUPFAM" id="SSF46785">
    <property type="entry name" value="Winged helix' DNA-binding domain"/>
    <property type="match status" value="1"/>
</dbReference>